<dbReference type="Proteomes" id="UP000295334">
    <property type="component" value="Unassembled WGS sequence"/>
</dbReference>
<sequence length="262" mass="29566">MIQQQFAQRVTDIVRNDEDVLGLAAAGSWISGTLDEWSDLDLVLVTREKIGGDGQAMLRVAARFGSLLSGFTGEHVGEPRVLICLYDNPLLHVDIKFVTLKEFGAGRIETPVLLFDRDGGLQAAINNSEARWPQPDPQWIENRFWTWIHYALLKIGRGEYFEALDFLSCLRQLALGPLLQLRRRGLPRGVRRIEQELPAEDQELLKATVAGHDRASLTDAVIACIRLYRTLRNDLEGPGFIAQARTEEAVLRYLHRFRYGGS</sequence>
<gene>
    <name evidence="1" type="ORF">EPD60_08300</name>
</gene>
<keyword evidence="1" id="KW-0808">Transferase</keyword>
<dbReference type="RefSeq" id="WP_131448703.1">
    <property type="nucleotide sequence ID" value="NZ_SJZI01000042.1"/>
</dbReference>
<dbReference type="InterPro" id="IPR043519">
    <property type="entry name" value="NT_sf"/>
</dbReference>
<name>A0A4R1BAK6_9BACT</name>
<dbReference type="OrthoDB" id="7375008at2"/>
<dbReference type="EMBL" id="SJZI01000042">
    <property type="protein sequence ID" value="TCJ14006.1"/>
    <property type="molecule type" value="Genomic_DNA"/>
</dbReference>
<organism evidence="1 2">
    <name type="scientific">Flaviaesturariibacter flavus</name>
    <dbReference type="NCBI Taxonomy" id="2502780"/>
    <lineage>
        <taxon>Bacteria</taxon>
        <taxon>Pseudomonadati</taxon>
        <taxon>Bacteroidota</taxon>
        <taxon>Chitinophagia</taxon>
        <taxon>Chitinophagales</taxon>
        <taxon>Chitinophagaceae</taxon>
        <taxon>Flaviaestuariibacter</taxon>
    </lineage>
</organism>
<proteinExistence type="predicted"/>
<comment type="caution">
    <text evidence="1">The sequence shown here is derived from an EMBL/GenBank/DDBJ whole genome shotgun (WGS) entry which is preliminary data.</text>
</comment>
<protein>
    <submittedName>
        <fullName evidence="1">Nucleotidyltransferase domain-containing protein</fullName>
    </submittedName>
</protein>
<dbReference type="SUPFAM" id="SSF81301">
    <property type="entry name" value="Nucleotidyltransferase"/>
    <property type="match status" value="1"/>
</dbReference>
<dbReference type="Gene3D" id="3.30.460.10">
    <property type="entry name" value="Beta Polymerase, domain 2"/>
    <property type="match status" value="1"/>
</dbReference>
<accession>A0A4R1BAK6</accession>
<dbReference type="GO" id="GO:0016740">
    <property type="term" value="F:transferase activity"/>
    <property type="evidence" value="ECO:0007669"/>
    <property type="project" value="UniProtKB-KW"/>
</dbReference>
<dbReference type="Gene3D" id="1.20.120.330">
    <property type="entry name" value="Nucleotidyltransferases domain 2"/>
    <property type="match status" value="1"/>
</dbReference>
<reference evidence="1 2" key="1">
    <citation type="submission" date="2019-03" db="EMBL/GenBank/DDBJ databases">
        <authorList>
            <person name="Kim M.K.M."/>
        </authorList>
    </citation>
    <scope>NUCLEOTIDE SEQUENCE [LARGE SCALE GENOMIC DNA]</scope>
    <source>
        <strain evidence="1 2">17J68-12</strain>
    </source>
</reference>
<keyword evidence="2" id="KW-1185">Reference proteome</keyword>
<evidence type="ECO:0000313" key="1">
    <source>
        <dbReference type="EMBL" id="TCJ14006.1"/>
    </source>
</evidence>
<evidence type="ECO:0000313" key="2">
    <source>
        <dbReference type="Proteomes" id="UP000295334"/>
    </source>
</evidence>
<dbReference type="AlphaFoldDB" id="A0A4R1BAK6"/>